<sequence>MMLFILTAAGGMVAMIASLFSMHLVHSLPFEHSIPSMPSRLKVRAEASSSSSSSSSSRFAFISPTPPLPSCRPPVLSSCMLLPHYCYDDHADLESITPFALPCTDRRRRRYYRTYTKLNASPSIDHHEHYNMNIIQTNVIERLELTKQFERWRFMQKLLEGEISSSDIEDVLLLVLHAYLQHGPTASSSNNKNENGGNASPVLTPDQRYAVQDVIDTMISISDGIGDSRILHMLVLPPADWDSSSIDGGGVSSKEDNMVEVDGNALSILNKIELVLPDPNEDEDSHKSAWDVIIDLHGRESVRVEEEALQRGNTVESTGSSISVKYRAQSLQWRTLCTVGRVLIHLDFLTKGVLKEGTFSVD</sequence>
<keyword evidence="3" id="KW-1185">Reference proteome</keyword>
<evidence type="ECO:0000313" key="3">
    <source>
        <dbReference type="Proteomes" id="UP001530293"/>
    </source>
</evidence>
<accession>A0ABD3MDH3</accession>
<dbReference type="Proteomes" id="UP001530293">
    <property type="component" value="Unassembled WGS sequence"/>
</dbReference>
<dbReference type="EMBL" id="JALLBG020000174">
    <property type="protein sequence ID" value="KAL3760679.1"/>
    <property type="molecule type" value="Genomic_DNA"/>
</dbReference>
<gene>
    <name evidence="2" type="ORF">ACHAWU_007361</name>
</gene>
<dbReference type="AlphaFoldDB" id="A0ABD3MDH3"/>
<proteinExistence type="predicted"/>
<feature type="region of interest" description="Disordered" evidence="1">
    <location>
        <begin position="185"/>
        <end position="204"/>
    </location>
</feature>
<name>A0ABD3MDH3_9STRA</name>
<organism evidence="2 3">
    <name type="scientific">Discostella pseudostelligera</name>
    <dbReference type="NCBI Taxonomy" id="259834"/>
    <lineage>
        <taxon>Eukaryota</taxon>
        <taxon>Sar</taxon>
        <taxon>Stramenopiles</taxon>
        <taxon>Ochrophyta</taxon>
        <taxon>Bacillariophyta</taxon>
        <taxon>Coscinodiscophyceae</taxon>
        <taxon>Thalassiosirophycidae</taxon>
        <taxon>Stephanodiscales</taxon>
        <taxon>Stephanodiscaceae</taxon>
        <taxon>Discostella</taxon>
    </lineage>
</organism>
<protein>
    <submittedName>
        <fullName evidence="2">Uncharacterized protein</fullName>
    </submittedName>
</protein>
<feature type="compositionally biased region" description="Low complexity" evidence="1">
    <location>
        <begin position="186"/>
        <end position="200"/>
    </location>
</feature>
<evidence type="ECO:0000313" key="2">
    <source>
        <dbReference type="EMBL" id="KAL3760679.1"/>
    </source>
</evidence>
<evidence type="ECO:0000256" key="1">
    <source>
        <dbReference type="SAM" id="MobiDB-lite"/>
    </source>
</evidence>
<reference evidence="2 3" key="1">
    <citation type="submission" date="2024-10" db="EMBL/GenBank/DDBJ databases">
        <title>Updated reference genomes for cyclostephanoid diatoms.</title>
        <authorList>
            <person name="Roberts W.R."/>
            <person name="Alverson A.J."/>
        </authorList>
    </citation>
    <scope>NUCLEOTIDE SEQUENCE [LARGE SCALE GENOMIC DNA]</scope>
    <source>
        <strain evidence="2 3">AJA232-27</strain>
    </source>
</reference>
<comment type="caution">
    <text evidence="2">The sequence shown here is derived from an EMBL/GenBank/DDBJ whole genome shotgun (WGS) entry which is preliminary data.</text>
</comment>